<dbReference type="EMBL" id="CP014209">
    <property type="protein sequence ID" value="ANC30094.1"/>
    <property type="molecule type" value="Genomic_DNA"/>
</dbReference>
<accession>A0A161IFA1</accession>
<dbReference type="Proteomes" id="UP000076794">
    <property type="component" value="Chromosome"/>
</dbReference>
<dbReference type="KEGG" id="ido:I598_0514"/>
<dbReference type="Pfam" id="PF10099">
    <property type="entry name" value="RskA_C"/>
    <property type="match status" value="1"/>
</dbReference>
<gene>
    <name evidence="3" type="ORF">I598_0514</name>
</gene>
<dbReference type="STRING" id="1300344.I598_0514"/>
<protein>
    <submittedName>
        <fullName evidence="3">Anti-sigma-K factor rskA</fullName>
    </submittedName>
</protein>
<dbReference type="AlphaFoldDB" id="A0A161IFA1"/>
<dbReference type="GO" id="GO:0005886">
    <property type="term" value="C:plasma membrane"/>
    <property type="evidence" value="ECO:0007669"/>
    <property type="project" value="InterPro"/>
</dbReference>
<evidence type="ECO:0000313" key="3">
    <source>
        <dbReference type="EMBL" id="ANC30094.1"/>
    </source>
</evidence>
<reference evidence="3 4" key="1">
    <citation type="submission" date="2016-01" db="EMBL/GenBank/DDBJ databases">
        <title>Complete genome sequence of a soil Actinobacterium, Isoptericola dokdonensis DS-3.</title>
        <authorList>
            <person name="Kwon S.-K."/>
            <person name="Kim J.F."/>
        </authorList>
    </citation>
    <scope>NUCLEOTIDE SEQUENCE [LARGE SCALE GENOMIC DNA]</scope>
    <source>
        <strain evidence="3 4">DS-3</strain>
    </source>
</reference>
<name>A0A161IFA1_9MICO</name>
<dbReference type="PATRIC" id="fig|1300344.3.peg.514"/>
<evidence type="ECO:0000256" key="1">
    <source>
        <dbReference type="SAM" id="Phobius"/>
    </source>
</evidence>
<keyword evidence="1" id="KW-0812">Transmembrane</keyword>
<keyword evidence="1" id="KW-0472">Membrane</keyword>
<sequence length="255" mass="26222">MQHVDPEVLALWALGEPDVATPVDRAHLDTCAVCRSERDALAATVETARAAEPLVAPPPVVWERVREQVATEIAAPGPVPAPGASDDAARSDGVVDLAARRRQRRPLAWASAAAGVALLAGVAGGVVWERGRETAPAPAPTPLAVATAALEALPDWPGSTGSAVVEQDGDGAREVVVRVTDAEPTGDGYREVWLLAADLSGMVSLGVLEGDEGTFPVPDGLDLTTYSVVDVSSEPFDGDPVHSGDSIVRGALDPA</sequence>
<evidence type="ECO:0000259" key="2">
    <source>
        <dbReference type="Pfam" id="PF10099"/>
    </source>
</evidence>
<evidence type="ECO:0000313" key="4">
    <source>
        <dbReference type="Proteomes" id="UP000076794"/>
    </source>
</evidence>
<organism evidence="3 4">
    <name type="scientific">Isoptericola dokdonensis DS-3</name>
    <dbReference type="NCBI Taxonomy" id="1300344"/>
    <lineage>
        <taxon>Bacteria</taxon>
        <taxon>Bacillati</taxon>
        <taxon>Actinomycetota</taxon>
        <taxon>Actinomycetes</taxon>
        <taxon>Micrococcales</taxon>
        <taxon>Promicromonosporaceae</taxon>
        <taxon>Isoptericola</taxon>
    </lineage>
</organism>
<feature type="domain" description="Anti-sigma K factor RskA C-terminal" evidence="2">
    <location>
        <begin position="109"/>
        <end position="244"/>
    </location>
</feature>
<proteinExistence type="predicted"/>
<feature type="transmembrane region" description="Helical" evidence="1">
    <location>
        <begin position="107"/>
        <end position="128"/>
    </location>
</feature>
<keyword evidence="1" id="KW-1133">Transmembrane helix</keyword>
<dbReference type="InterPro" id="IPR018764">
    <property type="entry name" value="RskA_C"/>
</dbReference>
<keyword evidence="4" id="KW-1185">Reference proteome</keyword>